<organism evidence="1 2">
    <name type="scientific">Xenorhabdus budapestensis</name>
    <dbReference type="NCBI Taxonomy" id="290110"/>
    <lineage>
        <taxon>Bacteria</taxon>
        <taxon>Pseudomonadati</taxon>
        <taxon>Pseudomonadota</taxon>
        <taxon>Gammaproteobacteria</taxon>
        <taxon>Enterobacterales</taxon>
        <taxon>Morganellaceae</taxon>
        <taxon>Xenorhabdus</taxon>
    </lineage>
</organism>
<dbReference type="RefSeq" id="WP_211283524.1">
    <property type="nucleotide sequence ID" value="NZ_CAWNNJ010000024.1"/>
</dbReference>
<dbReference type="Proteomes" id="UP000225833">
    <property type="component" value="Unassembled WGS sequence"/>
</dbReference>
<gene>
    <name evidence="1" type="ORF">Xbud_02385</name>
</gene>
<proteinExistence type="predicted"/>
<reference evidence="1 2" key="1">
    <citation type="journal article" date="2017" name="Nat. Microbiol.">
        <title>Natural product diversity associated with the nematode symbionts Photorhabdus and Xenorhabdus.</title>
        <authorList>
            <person name="Tobias N.J."/>
            <person name="Wolff H."/>
            <person name="Djahanschiri B."/>
            <person name="Grundmann F."/>
            <person name="Kronenwerth M."/>
            <person name="Shi Y.M."/>
            <person name="Simonyi S."/>
            <person name="Grun P."/>
            <person name="Shapiro-Ilan D."/>
            <person name="Pidot S.J."/>
            <person name="Stinear T.P."/>
            <person name="Ebersberger I."/>
            <person name="Bode H.B."/>
        </authorList>
    </citation>
    <scope>NUCLEOTIDE SEQUENCE [LARGE SCALE GENOMIC DNA]</scope>
    <source>
        <strain evidence="1 2">DSM 16342</strain>
    </source>
</reference>
<protein>
    <submittedName>
        <fullName evidence="1">Lipoprotein signal peptide</fullName>
    </submittedName>
</protein>
<keyword evidence="1" id="KW-0449">Lipoprotein</keyword>
<dbReference type="AlphaFoldDB" id="A0A2D0IZF7"/>
<evidence type="ECO:0000313" key="1">
    <source>
        <dbReference type="EMBL" id="PHM27305.1"/>
    </source>
</evidence>
<accession>A0A2D0IZF7</accession>
<sequence>MVHTPILVIAAGVDVGDAPADLESEYLANNLPKDKSRYVIIDDAMHFSFIQNCKPNAIVLIEKDAPGKGIVCKDGGKRSREKIHNEILKHIIIFFQQTFSE</sequence>
<evidence type="ECO:0000313" key="2">
    <source>
        <dbReference type="Proteomes" id="UP000225833"/>
    </source>
</evidence>
<comment type="caution">
    <text evidence="1">The sequence shown here is derived from an EMBL/GenBank/DDBJ whole genome shotgun (WGS) entry which is preliminary data.</text>
</comment>
<name>A0A2D0IZF7_XENBU</name>
<dbReference type="EMBL" id="NIBS01000012">
    <property type="protein sequence ID" value="PHM27305.1"/>
    <property type="molecule type" value="Genomic_DNA"/>
</dbReference>